<accession>S8DKK3</accession>
<dbReference type="AlphaFoldDB" id="S8DKK3"/>
<keyword evidence="1" id="KW-0472">Membrane</keyword>
<dbReference type="InParanoid" id="S8DKK3"/>
<keyword evidence="1" id="KW-0812">Transmembrane</keyword>
<feature type="transmembrane region" description="Helical" evidence="1">
    <location>
        <begin position="181"/>
        <end position="206"/>
    </location>
</feature>
<dbReference type="eggNOG" id="ENOG502SERI">
    <property type="taxonomic scope" value="Eukaryota"/>
</dbReference>
<feature type="non-terminal residue" evidence="2">
    <location>
        <position position="208"/>
    </location>
</feature>
<dbReference type="EMBL" id="KE504285">
    <property type="protein sequence ID" value="EPS93292.1"/>
    <property type="molecule type" value="Genomic_DNA"/>
</dbReference>
<name>S8DKK3_FOMSC</name>
<evidence type="ECO:0000313" key="3">
    <source>
        <dbReference type="Proteomes" id="UP000015241"/>
    </source>
</evidence>
<gene>
    <name evidence="2" type="ORF">FOMPIDRAFT_1082246</name>
</gene>
<sequence>RPYVNLMHAVGLPHTLKEERVDVWEPVWTVFPLKIFRGSAYKFVKIQADWDDEALLRELCKTYDELRTVWRKWFSLRSVASITMVMVGQPSADHSIIYPQRVGPAKVSPAKNMRLRWFLHHPSYMQGRHEFMDVLTSRTDLGIEFVERWQLSRIAIAIIMPVLMSVVIGVVYSAAARDPGTAFTIAGYVTSAYSVCVVLVGLLNIVEF</sequence>
<dbReference type="HOGENOM" id="CLU_089007_0_0_1"/>
<proteinExistence type="predicted"/>
<keyword evidence="1" id="KW-1133">Transmembrane helix</keyword>
<organism evidence="2 3">
    <name type="scientific">Fomitopsis schrenkii</name>
    <name type="common">Brown rot fungus</name>
    <dbReference type="NCBI Taxonomy" id="2126942"/>
    <lineage>
        <taxon>Eukaryota</taxon>
        <taxon>Fungi</taxon>
        <taxon>Dikarya</taxon>
        <taxon>Basidiomycota</taxon>
        <taxon>Agaricomycotina</taxon>
        <taxon>Agaricomycetes</taxon>
        <taxon>Polyporales</taxon>
        <taxon>Fomitopsis</taxon>
    </lineage>
</organism>
<dbReference type="STRING" id="743788.S8DKK3"/>
<dbReference type="OrthoDB" id="9988102at2759"/>
<reference evidence="2 3" key="1">
    <citation type="journal article" date="2012" name="Science">
        <title>The Paleozoic origin of enzymatic lignin decomposition reconstructed from 31 fungal genomes.</title>
        <authorList>
            <person name="Floudas D."/>
            <person name="Binder M."/>
            <person name="Riley R."/>
            <person name="Barry K."/>
            <person name="Blanchette R.A."/>
            <person name="Henrissat B."/>
            <person name="Martinez A.T."/>
            <person name="Otillar R."/>
            <person name="Spatafora J.W."/>
            <person name="Yadav J.S."/>
            <person name="Aerts A."/>
            <person name="Benoit I."/>
            <person name="Boyd A."/>
            <person name="Carlson A."/>
            <person name="Copeland A."/>
            <person name="Coutinho P.M."/>
            <person name="de Vries R.P."/>
            <person name="Ferreira P."/>
            <person name="Findley K."/>
            <person name="Foster B."/>
            <person name="Gaskell J."/>
            <person name="Glotzer D."/>
            <person name="Gorecki P."/>
            <person name="Heitman J."/>
            <person name="Hesse C."/>
            <person name="Hori C."/>
            <person name="Igarashi K."/>
            <person name="Jurgens J.A."/>
            <person name="Kallen N."/>
            <person name="Kersten P."/>
            <person name="Kohler A."/>
            <person name="Kuees U."/>
            <person name="Kumar T.K.A."/>
            <person name="Kuo A."/>
            <person name="LaButti K."/>
            <person name="Larrondo L.F."/>
            <person name="Lindquist E."/>
            <person name="Ling A."/>
            <person name="Lombard V."/>
            <person name="Lucas S."/>
            <person name="Lundell T."/>
            <person name="Martin R."/>
            <person name="McLaughlin D.J."/>
            <person name="Morgenstern I."/>
            <person name="Morin E."/>
            <person name="Murat C."/>
            <person name="Nagy L.G."/>
            <person name="Nolan M."/>
            <person name="Ohm R.A."/>
            <person name="Patyshakuliyeva A."/>
            <person name="Rokas A."/>
            <person name="Ruiz-Duenas F.J."/>
            <person name="Sabat G."/>
            <person name="Salamov A."/>
            <person name="Samejima M."/>
            <person name="Schmutz J."/>
            <person name="Slot J.C."/>
            <person name="St John F."/>
            <person name="Stenlid J."/>
            <person name="Sun H."/>
            <person name="Sun S."/>
            <person name="Syed K."/>
            <person name="Tsang A."/>
            <person name="Wiebenga A."/>
            <person name="Young D."/>
            <person name="Pisabarro A."/>
            <person name="Eastwood D.C."/>
            <person name="Martin F."/>
            <person name="Cullen D."/>
            <person name="Grigoriev I.V."/>
            <person name="Hibbett D.S."/>
        </authorList>
    </citation>
    <scope>NUCLEOTIDE SEQUENCE</scope>
    <source>
        <strain evidence="3">FP-58527</strain>
    </source>
</reference>
<keyword evidence="3" id="KW-1185">Reference proteome</keyword>
<feature type="non-terminal residue" evidence="2">
    <location>
        <position position="1"/>
    </location>
</feature>
<evidence type="ECO:0000256" key="1">
    <source>
        <dbReference type="SAM" id="Phobius"/>
    </source>
</evidence>
<evidence type="ECO:0000313" key="2">
    <source>
        <dbReference type="EMBL" id="EPS93292.1"/>
    </source>
</evidence>
<feature type="transmembrane region" description="Helical" evidence="1">
    <location>
        <begin position="154"/>
        <end position="175"/>
    </location>
</feature>
<dbReference type="Proteomes" id="UP000015241">
    <property type="component" value="Unassembled WGS sequence"/>
</dbReference>
<protein>
    <submittedName>
        <fullName evidence="2">Uncharacterized protein</fullName>
    </submittedName>
</protein>